<comment type="caution">
    <text evidence="2">The sequence shown here is derived from an EMBL/GenBank/DDBJ whole genome shotgun (WGS) entry which is preliminary data.</text>
</comment>
<keyword evidence="1" id="KW-0812">Transmembrane</keyword>
<reference evidence="2" key="1">
    <citation type="submission" date="2020-03" db="EMBL/GenBank/DDBJ databases">
        <title>Solimonas marina sp. nov., isolated from deep seawater of the Pacific Ocean.</title>
        <authorList>
            <person name="Liu X."/>
            <person name="Lai Q."/>
            <person name="Sun F."/>
            <person name="Gai Y."/>
            <person name="Li G."/>
            <person name="Shao Z."/>
        </authorList>
    </citation>
    <scope>NUCLEOTIDE SEQUENCE</scope>
    <source>
        <strain evidence="2">C16B3</strain>
    </source>
</reference>
<proteinExistence type="predicted"/>
<dbReference type="EMBL" id="JAAVXB010000017">
    <property type="protein sequence ID" value="NKF24614.1"/>
    <property type="molecule type" value="Genomic_DNA"/>
</dbReference>
<keyword evidence="3" id="KW-1185">Reference proteome</keyword>
<name>A0A969WDM0_9GAMM</name>
<keyword evidence="1" id="KW-0472">Membrane</keyword>
<evidence type="ECO:0000313" key="3">
    <source>
        <dbReference type="Proteomes" id="UP000653472"/>
    </source>
</evidence>
<dbReference type="Proteomes" id="UP000653472">
    <property type="component" value="Unassembled WGS sequence"/>
</dbReference>
<keyword evidence="1" id="KW-1133">Transmembrane helix</keyword>
<evidence type="ECO:0000256" key="1">
    <source>
        <dbReference type="SAM" id="Phobius"/>
    </source>
</evidence>
<accession>A0A969WDM0</accession>
<organism evidence="2 3">
    <name type="scientific">Solimonas marina</name>
    <dbReference type="NCBI Taxonomy" id="2714601"/>
    <lineage>
        <taxon>Bacteria</taxon>
        <taxon>Pseudomonadati</taxon>
        <taxon>Pseudomonadota</taxon>
        <taxon>Gammaproteobacteria</taxon>
        <taxon>Nevskiales</taxon>
        <taxon>Nevskiaceae</taxon>
        <taxon>Solimonas</taxon>
    </lineage>
</organism>
<dbReference type="AlphaFoldDB" id="A0A969WDM0"/>
<dbReference type="RefSeq" id="WP_168149923.1">
    <property type="nucleotide sequence ID" value="NZ_JAAVXB010000017.1"/>
</dbReference>
<evidence type="ECO:0000313" key="2">
    <source>
        <dbReference type="EMBL" id="NKF24614.1"/>
    </source>
</evidence>
<gene>
    <name evidence="2" type="ORF">G7Y82_20085</name>
</gene>
<sequence length="249" mass="27727">MMAHPTEADLHAYVDGRLERSERLRVEDWLMANPDWAMVVSGWQRDAKRLRTALAMPDSNELPLRFSAQRLQERQRSRRRGQLAIAASLLLTLGIGTLLGWQAGHRAPLPFVPMADAVEAHRLFADNPNAPLAFSGSDTLPLQHWMATHFDAGSVPSLTITGFKLVGAQPLVTDAGAALLLLYEDQVGQRISVYLRPRSRLNNHAVETRRDGDLIARYWVRGPYGYAVVGSADDPRAGLLQQHFAPHRT</sequence>
<protein>
    <submittedName>
        <fullName evidence="2">Anti-sigma factor</fullName>
    </submittedName>
</protein>
<feature type="transmembrane region" description="Helical" evidence="1">
    <location>
        <begin position="83"/>
        <end position="101"/>
    </location>
</feature>